<comment type="subcellular location">
    <subcellularLocation>
        <location evidence="1">Endoplasmic reticulum membrane</location>
    </subcellularLocation>
</comment>
<dbReference type="EMBL" id="PKSM01000223">
    <property type="protein sequence ID" value="POW01937.1"/>
    <property type="molecule type" value="Genomic_DNA"/>
</dbReference>
<keyword evidence="7" id="KW-0256">Endoplasmic reticulum</keyword>
<dbReference type="InterPro" id="IPR050113">
    <property type="entry name" value="Ub_conjugating_enzyme"/>
</dbReference>
<dbReference type="AlphaFoldDB" id="A0A2S4UXD8"/>
<evidence type="ECO:0000313" key="14">
    <source>
        <dbReference type="EMBL" id="POW01937.1"/>
    </source>
</evidence>
<dbReference type="PANTHER" id="PTHR24067">
    <property type="entry name" value="UBIQUITIN-CONJUGATING ENZYME E2"/>
    <property type="match status" value="1"/>
</dbReference>
<evidence type="ECO:0000256" key="5">
    <source>
        <dbReference type="ARBA" id="ARBA00022741"/>
    </source>
</evidence>
<reference evidence="15" key="3">
    <citation type="journal article" date="2018" name="Mol. Plant Microbe Interact.">
        <title>Genome sequence resources for the wheat stripe rust pathogen (Puccinia striiformis f. sp. tritici) and the barley stripe rust pathogen (Puccinia striiformis f. sp. hordei).</title>
        <authorList>
            <person name="Xia C."/>
            <person name="Wang M."/>
            <person name="Yin C."/>
            <person name="Cornejo O.E."/>
            <person name="Hulbert S.H."/>
            <person name="Chen X."/>
        </authorList>
    </citation>
    <scope>NUCLEOTIDE SEQUENCE [LARGE SCALE GENOMIC DNA]</scope>
    <source>
        <strain evidence="15">93TX-2</strain>
    </source>
</reference>
<dbReference type="EC" id="2.3.2.23" evidence="2"/>
<evidence type="ECO:0000256" key="1">
    <source>
        <dbReference type="ARBA" id="ARBA00004586"/>
    </source>
</evidence>
<feature type="domain" description="UBC core" evidence="13">
    <location>
        <begin position="11"/>
        <end position="168"/>
    </location>
</feature>
<evidence type="ECO:0000256" key="12">
    <source>
        <dbReference type="ARBA" id="ARBA00042181"/>
    </source>
</evidence>
<dbReference type="Gene3D" id="3.10.110.10">
    <property type="entry name" value="Ubiquitin Conjugating Enzyme"/>
    <property type="match status" value="1"/>
</dbReference>
<dbReference type="GO" id="GO:0005789">
    <property type="term" value="C:endoplasmic reticulum membrane"/>
    <property type="evidence" value="ECO:0007669"/>
    <property type="project" value="UniProtKB-SubCell"/>
</dbReference>
<dbReference type="InterPro" id="IPR000608">
    <property type="entry name" value="UBC"/>
</dbReference>
<keyword evidence="5" id="KW-0547">Nucleotide-binding</keyword>
<dbReference type="Proteomes" id="UP000238274">
    <property type="component" value="Unassembled WGS sequence"/>
</dbReference>
<keyword evidence="9" id="KW-1133">Transmembrane helix</keyword>
<evidence type="ECO:0000256" key="10">
    <source>
        <dbReference type="ARBA" id="ARBA00023136"/>
    </source>
</evidence>
<evidence type="ECO:0000256" key="9">
    <source>
        <dbReference type="ARBA" id="ARBA00022989"/>
    </source>
</evidence>
<dbReference type="OrthoDB" id="1158011at2759"/>
<dbReference type="PROSITE" id="PS50127">
    <property type="entry name" value="UBC_2"/>
    <property type="match status" value="1"/>
</dbReference>
<dbReference type="Pfam" id="PF00179">
    <property type="entry name" value="UQ_con"/>
    <property type="match status" value="1"/>
</dbReference>
<dbReference type="SMART" id="SM00212">
    <property type="entry name" value="UBCc"/>
    <property type="match status" value="1"/>
</dbReference>
<keyword evidence="3" id="KW-0808">Transferase</keyword>
<evidence type="ECO:0000256" key="4">
    <source>
        <dbReference type="ARBA" id="ARBA00022692"/>
    </source>
</evidence>
<dbReference type="CDD" id="cd23799">
    <property type="entry name" value="UBCc_UBE2J"/>
    <property type="match status" value="1"/>
</dbReference>
<keyword evidence="4" id="KW-0812">Transmembrane</keyword>
<keyword evidence="15" id="KW-1185">Reference proteome</keyword>
<dbReference type="VEuPathDB" id="FungiDB:PSTT_01866"/>
<evidence type="ECO:0000313" key="15">
    <source>
        <dbReference type="Proteomes" id="UP000238274"/>
    </source>
</evidence>
<keyword evidence="10" id="KW-0472">Membrane</keyword>
<evidence type="ECO:0000256" key="8">
    <source>
        <dbReference type="ARBA" id="ARBA00022840"/>
    </source>
</evidence>
<evidence type="ECO:0000256" key="2">
    <source>
        <dbReference type="ARBA" id="ARBA00012486"/>
    </source>
</evidence>
<keyword evidence="8" id="KW-0067">ATP-binding</keyword>
<evidence type="ECO:0000256" key="7">
    <source>
        <dbReference type="ARBA" id="ARBA00022824"/>
    </source>
</evidence>
<sequence>MHHHQPPPNNNQHQEQQTELVDLNKSPPPFILARPRESDILEWHYILRGPPDTPYEGGEFWGTVVFPAEYPFKPPAIKMLTPSGRFQPDRKICTSMSDYHPASWNPAWSVATILNGLLSFMVAEEMTTGSVRSSDGDRRLFAKRSHSFNVAHPRFRAIFPEYSDPQGPIDLPNMGETVKKAIAPDSTDTSTKVSGTQAILVKSQTGTTDTGTAPISERAAHAMAKVQQGQSQLSGSRPLLKAVFAGLGLWMVLSWLVG</sequence>
<dbReference type="VEuPathDB" id="FungiDB:PSHT_12307"/>
<name>A0A2S4UXD8_9BASI</name>
<proteinExistence type="predicted"/>
<evidence type="ECO:0000256" key="3">
    <source>
        <dbReference type="ARBA" id="ARBA00022679"/>
    </source>
</evidence>
<dbReference type="InterPro" id="IPR016135">
    <property type="entry name" value="UBQ-conjugating_enzyme/RWD"/>
</dbReference>
<organism evidence="14 15">
    <name type="scientific">Puccinia striiformis</name>
    <dbReference type="NCBI Taxonomy" id="27350"/>
    <lineage>
        <taxon>Eukaryota</taxon>
        <taxon>Fungi</taxon>
        <taxon>Dikarya</taxon>
        <taxon>Basidiomycota</taxon>
        <taxon>Pucciniomycotina</taxon>
        <taxon>Pucciniomycetes</taxon>
        <taxon>Pucciniales</taxon>
        <taxon>Pucciniaceae</taxon>
        <taxon>Puccinia</taxon>
    </lineage>
</organism>
<dbReference type="FunFam" id="3.10.110.10:FF:000023">
    <property type="entry name" value="Ubiquitin-conjugating enzyme E2 J2"/>
    <property type="match status" value="1"/>
</dbReference>
<evidence type="ECO:0000256" key="6">
    <source>
        <dbReference type="ARBA" id="ARBA00022786"/>
    </source>
</evidence>
<protein>
    <recommendedName>
        <fullName evidence="11">Ubiquitin-conjugating enzyme E2 6</fullName>
        <ecNumber evidence="2">2.3.2.23</ecNumber>
    </recommendedName>
    <alternativeName>
        <fullName evidence="12">E2 ubiquitin-conjugating enzyme 6</fullName>
    </alternativeName>
</protein>
<evidence type="ECO:0000259" key="13">
    <source>
        <dbReference type="PROSITE" id="PS50127"/>
    </source>
</evidence>
<reference evidence="15" key="2">
    <citation type="journal article" date="2018" name="BMC Genomics">
        <title>Genomic insights into host adaptation between the wheat stripe rust pathogen (Puccinia striiformis f. sp. tritici) and the barley stripe rust pathogen (Puccinia striiformis f. sp. hordei).</title>
        <authorList>
            <person name="Xia C."/>
            <person name="Wang M."/>
            <person name="Yin C."/>
            <person name="Cornejo O.E."/>
            <person name="Hulbert S.H."/>
            <person name="Chen X."/>
        </authorList>
    </citation>
    <scope>NUCLEOTIDE SEQUENCE [LARGE SCALE GENOMIC DNA]</scope>
    <source>
        <strain evidence="15">93TX-2</strain>
    </source>
</reference>
<dbReference type="GO" id="GO:0005524">
    <property type="term" value="F:ATP binding"/>
    <property type="evidence" value="ECO:0007669"/>
    <property type="project" value="UniProtKB-KW"/>
</dbReference>
<accession>A0A2S4UXD8</accession>
<gene>
    <name evidence="14" type="ORF">PSHT_12307</name>
</gene>
<dbReference type="GO" id="GO:0061631">
    <property type="term" value="F:ubiquitin conjugating enzyme activity"/>
    <property type="evidence" value="ECO:0007669"/>
    <property type="project" value="UniProtKB-EC"/>
</dbReference>
<dbReference type="SUPFAM" id="SSF54495">
    <property type="entry name" value="UBC-like"/>
    <property type="match status" value="1"/>
</dbReference>
<keyword evidence="6" id="KW-0833">Ubl conjugation pathway</keyword>
<comment type="caution">
    <text evidence="14">The sequence shown here is derived from an EMBL/GenBank/DDBJ whole genome shotgun (WGS) entry which is preliminary data.</text>
</comment>
<reference evidence="14 15" key="1">
    <citation type="submission" date="2017-12" db="EMBL/GenBank/DDBJ databases">
        <title>Gene loss provides genomic basis for host adaptation in cereal stripe rust fungi.</title>
        <authorList>
            <person name="Xia C."/>
        </authorList>
    </citation>
    <scope>NUCLEOTIDE SEQUENCE [LARGE SCALE GENOMIC DNA]</scope>
    <source>
        <strain evidence="14 15">93TX-2</strain>
    </source>
</reference>
<evidence type="ECO:0000256" key="11">
    <source>
        <dbReference type="ARBA" id="ARBA00039885"/>
    </source>
</evidence>